<keyword evidence="1" id="KW-0479">Metal-binding</keyword>
<proteinExistence type="predicted"/>
<dbReference type="Proteomes" id="UP000284375">
    <property type="component" value="Unassembled WGS sequence"/>
</dbReference>
<dbReference type="PROSITE" id="PS01360">
    <property type="entry name" value="ZF_MYND_1"/>
    <property type="match status" value="1"/>
</dbReference>
<dbReference type="PROSITE" id="PS50865">
    <property type="entry name" value="ZF_MYND_2"/>
    <property type="match status" value="1"/>
</dbReference>
<evidence type="ECO:0000256" key="2">
    <source>
        <dbReference type="ARBA" id="ARBA00022771"/>
    </source>
</evidence>
<dbReference type="Gene3D" id="6.10.140.2220">
    <property type="match status" value="1"/>
</dbReference>
<dbReference type="OrthoDB" id="5945798at2759"/>
<dbReference type="Pfam" id="PF01753">
    <property type="entry name" value="zf-MYND"/>
    <property type="match status" value="1"/>
</dbReference>
<accession>A0A423VS31</accession>
<reference evidence="6 7" key="1">
    <citation type="submission" date="2015-09" db="EMBL/GenBank/DDBJ databases">
        <title>Host preference determinants of Valsa canker pathogens revealed by comparative genomics.</title>
        <authorList>
            <person name="Yin Z."/>
            <person name="Huang L."/>
        </authorList>
    </citation>
    <scope>NUCLEOTIDE SEQUENCE [LARGE SCALE GENOMIC DNA]</scope>
    <source>
        <strain evidence="6 7">YSFL</strain>
    </source>
</reference>
<dbReference type="InterPro" id="IPR002893">
    <property type="entry name" value="Znf_MYND"/>
</dbReference>
<dbReference type="GO" id="GO:0008270">
    <property type="term" value="F:zinc ion binding"/>
    <property type="evidence" value="ECO:0007669"/>
    <property type="project" value="UniProtKB-KW"/>
</dbReference>
<organism evidence="6 7">
    <name type="scientific">Cytospora chrysosperma</name>
    <name type="common">Cytospora canker fungus</name>
    <name type="synonym">Sphaeria chrysosperma</name>
    <dbReference type="NCBI Taxonomy" id="252740"/>
    <lineage>
        <taxon>Eukaryota</taxon>
        <taxon>Fungi</taxon>
        <taxon>Dikarya</taxon>
        <taxon>Ascomycota</taxon>
        <taxon>Pezizomycotina</taxon>
        <taxon>Sordariomycetes</taxon>
        <taxon>Sordariomycetidae</taxon>
        <taxon>Diaporthales</taxon>
        <taxon>Cytosporaceae</taxon>
        <taxon>Cytospora</taxon>
    </lineage>
</organism>
<dbReference type="SUPFAM" id="SSF144232">
    <property type="entry name" value="HIT/MYND zinc finger-like"/>
    <property type="match status" value="1"/>
</dbReference>
<keyword evidence="3" id="KW-0862">Zinc</keyword>
<feature type="domain" description="MYND-type" evidence="5">
    <location>
        <begin position="143"/>
        <end position="184"/>
    </location>
</feature>
<comment type="caution">
    <text evidence="6">The sequence shown here is derived from an EMBL/GenBank/DDBJ whole genome shotgun (WGS) entry which is preliminary data.</text>
</comment>
<evidence type="ECO:0000313" key="6">
    <source>
        <dbReference type="EMBL" id="ROV93744.1"/>
    </source>
</evidence>
<keyword evidence="7" id="KW-1185">Reference proteome</keyword>
<evidence type="ECO:0000256" key="1">
    <source>
        <dbReference type="ARBA" id="ARBA00022723"/>
    </source>
</evidence>
<evidence type="ECO:0000256" key="3">
    <source>
        <dbReference type="ARBA" id="ARBA00022833"/>
    </source>
</evidence>
<dbReference type="AlphaFoldDB" id="A0A423VS31"/>
<dbReference type="STRING" id="252740.A0A423VS31"/>
<keyword evidence="2 4" id="KW-0863">Zinc-finger</keyword>
<evidence type="ECO:0000259" key="5">
    <source>
        <dbReference type="PROSITE" id="PS50865"/>
    </source>
</evidence>
<gene>
    <name evidence="6" type="ORF">VSDG_06961</name>
</gene>
<evidence type="ECO:0000256" key="4">
    <source>
        <dbReference type="PROSITE-ProRule" id="PRU00134"/>
    </source>
</evidence>
<dbReference type="EMBL" id="LJZO01000031">
    <property type="protein sequence ID" value="ROV93744.1"/>
    <property type="molecule type" value="Genomic_DNA"/>
</dbReference>
<protein>
    <recommendedName>
        <fullName evidence="5">MYND-type domain-containing protein</fullName>
    </recommendedName>
</protein>
<evidence type="ECO:0000313" key="7">
    <source>
        <dbReference type="Proteomes" id="UP000284375"/>
    </source>
</evidence>
<name>A0A423VS31_CYTCH</name>
<sequence>MPSAMRDFTNTTIFPTFLTIPEKDQDAVAPPSSSAPAERWYLLAQIKDNMTINKPTLVLTDRDANPFALVFEGLGRDDLDLKGLGFKKGSTAVIPNAMRTKPADESKRGFVRVEKGDAGSVRAVPCSLARVLELGGKVKGSKCETCGVDDGKDLKGCTGCGRAGYCSKECQVKGWNEGGHKTDCKALKTLNDIFT</sequence>